<protein>
    <submittedName>
        <fullName evidence="3">Glycosyl transferase group 1</fullName>
    </submittedName>
</protein>
<dbReference type="InterPro" id="IPR001296">
    <property type="entry name" value="Glyco_trans_1"/>
</dbReference>
<accession>D1CGA2</accession>
<sequence>MRIGILGPVAWRIPPRKYGGWENVTYLLVEGLVKRGYDVTLFATADSVTSAKLESIVPRPLEEDSSLPPRVYETLHIVNAYEKAKNFDILHNNIGVYGTVLSKLSPIPVLTTLHGSAAESDSRIIYTRYKDHPYVSISNAERRICPELNYISTVYNGIDIASAPEPTTPEDYLLFVGRLSPDKGIHNAIKVSLATGRRLIIAGIIPKANEEYYEKEISRYVDGRNIIYIGPVDPVNRNRLMNKAYALLHLVEYEEAFGLTMAEAMATGCPVIGNNRGSVPEVVKHGETGFVVNTLNEAIEAIDKVKFIDRKKCREWVNQRFSADQMVSGYIEVYQRLLG</sequence>
<keyword evidence="4" id="KW-1185">Reference proteome</keyword>
<dbReference type="KEGG" id="ttr:Tter_1042"/>
<dbReference type="InterPro" id="IPR028098">
    <property type="entry name" value="Glyco_trans_4-like_N"/>
</dbReference>
<dbReference type="GO" id="GO:0016757">
    <property type="term" value="F:glycosyltransferase activity"/>
    <property type="evidence" value="ECO:0007669"/>
    <property type="project" value="InterPro"/>
</dbReference>
<dbReference type="OrthoDB" id="9801573at2"/>
<feature type="domain" description="Glycosyltransferase subfamily 4-like N-terminal" evidence="2">
    <location>
        <begin position="18"/>
        <end position="159"/>
    </location>
</feature>
<feature type="domain" description="Glycosyl transferase family 1" evidence="1">
    <location>
        <begin position="168"/>
        <end position="306"/>
    </location>
</feature>
<evidence type="ECO:0000313" key="3">
    <source>
        <dbReference type="EMBL" id="ACZ41958.1"/>
    </source>
</evidence>
<dbReference type="AlphaFoldDB" id="D1CGA2"/>
<evidence type="ECO:0000313" key="4">
    <source>
        <dbReference type="Proteomes" id="UP000000323"/>
    </source>
</evidence>
<evidence type="ECO:0000259" key="1">
    <source>
        <dbReference type="Pfam" id="PF00534"/>
    </source>
</evidence>
<dbReference type="PANTHER" id="PTHR12526:SF595">
    <property type="entry name" value="BLL5217 PROTEIN"/>
    <property type="match status" value="1"/>
</dbReference>
<evidence type="ECO:0000259" key="2">
    <source>
        <dbReference type="Pfam" id="PF13439"/>
    </source>
</evidence>
<dbReference type="SUPFAM" id="SSF53756">
    <property type="entry name" value="UDP-Glycosyltransferase/glycogen phosphorylase"/>
    <property type="match status" value="1"/>
</dbReference>
<organism evidence="3 4">
    <name type="scientific">Thermobaculum terrenum (strain ATCC BAA-798 / CCMEE 7001 / YNP1)</name>
    <dbReference type="NCBI Taxonomy" id="525904"/>
    <lineage>
        <taxon>Bacteria</taxon>
        <taxon>Bacillati</taxon>
        <taxon>Chloroflexota</taxon>
        <taxon>Chloroflexia</taxon>
        <taxon>Candidatus Thermobaculales</taxon>
        <taxon>Candidatus Thermobaculaceae</taxon>
        <taxon>Thermobaculum</taxon>
    </lineage>
</organism>
<gene>
    <name evidence="3" type="ordered locus">Tter_1042</name>
</gene>
<dbReference type="PANTHER" id="PTHR12526">
    <property type="entry name" value="GLYCOSYLTRANSFERASE"/>
    <property type="match status" value="1"/>
</dbReference>
<reference evidence="4" key="1">
    <citation type="journal article" date="2010" name="Stand. Genomic Sci.">
        <title>Complete genome sequence of 'Thermobaculum terrenum' type strain (YNP1).</title>
        <authorList>
            <person name="Kiss H."/>
            <person name="Cleland D."/>
            <person name="Lapidus A."/>
            <person name="Lucas S."/>
            <person name="Glavina Del Rio T."/>
            <person name="Nolan M."/>
            <person name="Tice H."/>
            <person name="Han C."/>
            <person name="Goodwin L."/>
            <person name="Pitluck S."/>
            <person name="Liolios K."/>
            <person name="Ivanova N."/>
            <person name="Mavromatis K."/>
            <person name="Ovchinnikova G."/>
            <person name="Pati A."/>
            <person name="Chen A."/>
            <person name="Palaniappan K."/>
            <person name="Land M."/>
            <person name="Hauser L."/>
            <person name="Chang Y."/>
            <person name="Jeffries C."/>
            <person name="Lu M."/>
            <person name="Brettin T."/>
            <person name="Detter J."/>
            <person name="Goker M."/>
            <person name="Tindall B."/>
            <person name="Beck B."/>
            <person name="McDermott T."/>
            <person name="Woyke T."/>
            <person name="Bristow J."/>
            <person name="Eisen J."/>
            <person name="Markowitz V."/>
            <person name="Hugenholtz P."/>
            <person name="Kyrpides N."/>
            <person name="Klenk H."/>
            <person name="Cheng J."/>
        </authorList>
    </citation>
    <scope>NUCLEOTIDE SEQUENCE [LARGE SCALE GENOMIC DNA]</scope>
    <source>
        <strain evidence="4">ATCC BAA-798 / YNP1</strain>
    </source>
</reference>
<dbReference type="STRING" id="525904.Tter_1042"/>
<dbReference type="EMBL" id="CP001825">
    <property type="protein sequence ID" value="ACZ41958.1"/>
    <property type="molecule type" value="Genomic_DNA"/>
</dbReference>
<dbReference type="HOGENOM" id="CLU_042257_0_0_0"/>
<keyword evidence="3" id="KW-0808">Transferase</keyword>
<proteinExistence type="predicted"/>
<dbReference type="Gene3D" id="3.40.50.2000">
    <property type="entry name" value="Glycogen Phosphorylase B"/>
    <property type="match status" value="2"/>
</dbReference>
<dbReference type="Pfam" id="PF13439">
    <property type="entry name" value="Glyco_transf_4"/>
    <property type="match status" value="1"/>
</dbReference>
<dbReference type="Pfam" id="PF00534">
    <property type="entry name" value="Glycos_transf_1"/>
    <property type="match status" value="1"/>
</dbReference>
<dbReference type="RefSeq" id="WP_012874993.1">
    <property type="nucleotide sequence ID" value="NC_013525.1"/>
</dbReference>
<dbReference type="Proteomes" id="UP000000323">
    <property type="component" value="Chromosome 1"/>
</dbReference>
<dbReference type="eggNOG" id="COG0438">
    <property type="taxonomic scope" value="Bacteria"/>
</dbReference>
<name>D1CGA2_THET1</name>
<dbReference type="CAZy" id="GT4">
    <property type="family name" value="Glycosyltransferase Family 4"/>
</dbReference>
<dbReference type="CDD" id="cd03802">
    <property type="entry name" value="GT4_AviGT4-like"/>
    <property type="match status" value="1"/>
</dbReference>